<evidence type="ECO:0000313" key="2">
    <source>
        <dbReference type="EMBL" id="EJK70637.1"/>
    </source>
</evidence>
<organism evidence="2 3">
    <name type="scientific">Thalassiosira oceanica</name>
    <name type="common">Marine diatom</name>
    <dbReference type="NCBI Taxonomy" id="159749"/>
    <lineage>
        <taxon>Eukaryota</taxon>
        <taxon>Sar</taxon>
        <taxon>Stramenopiles</taxon>
        <taxon>Ochrophyta</taxon>
        <taxon>Bacillariophyta</taxon>
        <taxon>Coscinodiscophyceae</taxon>
        <taxon>Thalassiosirophycidae</taxon>
        <taxon>Thalassiosirales</taxon>
        <taxon>Thalassiosiraceae</taxon>
        <taxon>Thalassiosira</taxon>
    </lineage>
</organism>
<accession>K0TJ81</accession>
<dbReference type="EMBL" id="AGNL01008267">
    <property type="protein sequence ID" value="EJK70637.1"/>
    <property type="molecule type" value="Genomic_DNA"/>
</dbReference>
<feature type="compositionally biased region" description="Basic residues" evidence="1">
    <location>
        <begin position="93"/>
        <end position="109"/>
    </location>
</feature>
<name>K0TJ81_THAOC</name>
<evidence type="ECO:0000313" key="3">
    <source>
        <dbReference type="Proteomes" id="UP000266841"/>
    </source>
</evidence>
<reference evidence="2 3" key="1">
    <citation type="journal article" date="2012" name="Genome Biol.">
        <title>Genome and low-iron response of an oceanic diatom adapted to chronic iron limitation.</title>
        <authorList>
            <person name="Lommer M."/>
            <person name="Specht M."/>
            <person name="Roy A.S."/>
            <person name="Kraemer L."/>
            <person name="Andreson R."/>
            <person name="Gutowska M.A."/>
            <person name="Wolf J."/>
            <person name="Bergner S.V."/>
            <person name="Schilhabel M.B."/>
            <person name="Klostermeier U.C."/>
            <person name="Beiko R.G."/>
            <person name="Rosenstiel P."/>
            <person name="Hippler M."/>
            <person name="Laroche J."/>
        </authorList>
    </citation>
    <scope>NUCLEOTIDE SEQUENCE [LARGE SCALE GENOMIC DNA]</scope>
    <source>
        <strain evidence="2 3">CCMP1005</strain>
    </source>
</reference>
<evidence type="ECO:0000256" key="1">
    <source>
        <dbReference type="SAM" id="MobiDB-lite"/>
    </source>
</evidence>
<feature type="compositionally biased region" description="Low complexity" evidence="1">
    <location>
        <begin position="1"/>
        <end position="11"/>
    </location>
</feature>
<feature type="region of interest" description="Disordered" evidence="1">
    <location>
        <begin position="1"/>
        <end position="132"/>
    </location>
</feature>
<keyword evidence="3" id="KW-1185">Reference proteome</keyword>
<feature type="compositionally biased region" description="Basic and acidic residues" evidence="1">
    <location>
        <begin position="54"/>
        <end position="66"/>
    </location>
</feature>
<feature type="non-terminal residue" evidence="2">
    <location>
        <position position="1"/>
    </location>
</feature>
<gene>
    <name evidence="2" type="ORF">THAOC_07987</name>
</gene>
<comment type="caution">
    <text evidence="2">The sequence shown here is derived from an EMBL/GenBank/DDBJ whole genome shotgun (WGS) entry which is preliminary data.</text>
</comment>
<sequence length="154" mass="16667">GVARGPVRGVLPDPPRGRGPPRRGPAGRDGPVPPVGGVEDTTGHVRGVRRLRRPGPDGRDSRHEDQGGLAEEPPHPHRGVLARRHEGTAGHGQRGRAARLVHRGATGRRRREEGGGQGVRQEGAGTVAAHRTLDHERGERFLREGEQLCLMWKK</sequence>
<proteinExistence type="predicted"/>
<protein>
    <submittedName>
        <fullName evidence="2">Uncharacterized protein</fullName>
    </submittedName>
</protein>
<dbReference type="AlphaFoldDB" id="K0TJ81"/>
<dbReference type="Proteomes" id="UP000266841">
    <property type="component" value="Unassembled WGS sequence"/>
</dbReference>